<dbReference type="Proteomes" id="UP001589568">
    <property type="component" value="Unassembled WGS sequence"/>
</dbReference>
<proteinExistence type="predicted"/>
<keyword evidence="2" id="KW-1185">Reference proteome</keyword>
<evidence type="ECO:0000313" key="1">
    <source>
        <dbReference type="EMBL" id="MFB9474775.1"/>
    </source>
</evidence>
<name>A0ABV5NWT3_9ACTN</name>
<comment type="caution">
    <text evidence="1">The sequence shown here is derived from an EMBL/GenBank/DDBJ whole genome shotgun (WGS) entry which is preliminary data.</text>
</comment>
<evidence type="ECO:0000313" key="2">
    <source>
        <dbReference type="Proteomes" id="UP001589568"/>
    </source>
</evidence>
<organism evidence="1 2">
    <name type="scientific">Nonomuraea salmonea</name>
    <dbReference type="NCBI Taxonomy" id="46181"/>
    <lineage>
        <taxon>Bacteria</taxon>
        <taxon>Bacillati</taxon>
        <taxon>Actinomycetota</taxon>
        <taxon>Actinomycetes</taxon>
        <taxon>Streptosporangiales</taxon>
        <taxon>Streptosporangiaceae</taxon>
        <taxon>Nonomuraea</taxon>
    </lineage>
</organism>
<sequence length="178" mass="19439">MPLSEGWRDQYNRMLRSRARLAEAAGPSSIGSDEARDRLYHFFQDAFHLRDWLRYSDDPTITAKAAALWGAGSHIKATPVLALCHDICIGVKHFRVDRPATGDAATTISSQSVTLNVAVLSAQAYIDSGKAERGAPAELTTAIHVWEISSDGQVYDAVQLADDVIAAWNGWLRANGML</sequence>
<protein>
    <submittedName>
        <fullName evidence="1">Uncharacterized protein</fullName>
    </submittedName>
</protein>
<dbReference type="RefSeq" id="WP_345394015.1">
    <property type="nucleotide sequence ID" value="NZ_BAAAXS010000001.1"/>
</dbReference>
<gene>
    <name evidence="1" type="ORF">ACFFR3_35225</name>
</gene>
<reference evidence="1 2" key="1">
    <citation type="submission" date="2024-09" db="EMBL/GenBank/DDBJ databases">
        <authorList>
            <person name="Sun Q."/>
            <person name="Mori K."/>
        </authorList>
    </citation>
    <scope>NUCLEOTIDE SEQUENCE [LARGE SCALE GENOMIC DNA]</scope>
    <source>
        <strain evidence="1 2">JCM 3324</strain>
    </source>
</reference>
<accession>A0ABV5NWT3</accession>
<dbReference type="EMBL" id="JBHMCF010000040">
    <property type="protein sequence ID" value="MFB9474775.1"/>
    <property type="molecule type" value="Genomic_DNA"/>
</dbReference>